<gene>
    <name evidence="1" type="ORF">BP00DRAFT_76021</name>
</gene>
<sequence length="75" mass="8745">MIWLFTARARARASWSVVLRALLLQLLWTLGAYMLICTEGESGRQYYGLNIYTTEISQRAVCNLIYIRFLRVVLD</sequence>
<accession>A0A2V5IDY7</accession>
<reference evidence="1 2" key="1">
    <citation type="submission" date="2018-02" db="EMBL/GenBank/DDBJ databases">
        <title>The genomes of Aspergillus section Nigri reveals drivers in fungal speciation.</title>
        <authorList>
            <consortium name="DOE Joint Genome Institute"/>
            <person name="Vesth T.C."/>
            <person name="Nybo J."/>
            <person name="Theobald S."/>
            <person name="Brandl J."/>
            <person name="Frisvad J.C."/>
            <person name="Nielsen K.F."/>
            <person name="Lyhne E.K."/>
            <person name="Kogle M.E."/>
            <person name="Kuo A."/>
            <person name="Riley R."/>
            <person name="Clum A."/>
            <person name="Nolan M."/>
            <person name="Lipzen A."/>
            <person name="Salamov A."/>
            <person name="Henrissat B."/>
            <person name="Wiebenga A."/>
            <person name="De vries R.P."/>
            <person name="Grigoriev I.V."/>
            <person name="Mortensen U.H."/>
            <person name="Andersen M.R."/>
            <person name="Baker S.E."/>
        </authorList>
    </citation>
    <scope>NUCLEOTIDE SEQUENCE [LARGE SCALE GENOMIC DNA]</scope>
    <source>
        <strain evidence="1 2">CBS 114.80</strain>
    </source>
</reference>
<evidence type="ECO:0000313" key="1">
    <source>
        <dbReference type="EMBL" id="PYI34301.1"/>
    </source>
</evidence>
<organism evidence="1 2">
    <name type="scientific">Aspergillus indologenus CBS 114.80</name>
    <dbReference type="NCBI Taxonomy" id="1450541"/>
    <lineage>
        <taxon>Eukaryota</taxon>
        <taxon>Fungi</taxon>
        <taxon>Dikarya</taxon>
        <taxon>Ascomycota</taxon>
        <taxon>Pezizomycotina</taxon>
        <taxon>Eurotiomycetes</taxon>
        <taxon>Eurotiomycetidae</taxon>
        <taxon>Eurotiales</taxon>
        <taxon>Aspergillaceae</taxon>
        <taxon>Aspergillus</taxon>
        <taxon>Aspergillus subgen. Circumdati</taxon>
    </lineage>
</organism>
<protein>
    <submittedName>
        <fullName evidence="1">Uncharacterized protein</fullName>
    </submittedName>
</protein>
<dbReference type="AlphaFoldDB" id="A0A2V5IDY7"/>
<evidence type="ECO:0000313" key="2">
    <source>
        <dbReference type="Proteomes" id="UP000248817"/>
    </source>
</evidence>
<proteinExistence type="predicted"/>
<keyword evidence="2" id="KW-1185">Reference proteome</keyword>
<dbReference type="EMBL" id="KZ825477">
    <property type="protein sequence ID" value="PYI34301.1"/>
    <property type="molecule type" value="Genomic_DNA"/>
</dbReference>
<name>A0A2V5IDY7_9EURO</name>
<dbReference type="Proteomes" id="UP000248817">
    <property type="component" value="Unassembled WGS sequence"/>
</dbReference>